<dbReference type="AlphaFoldDB" id="A6X1B6"/>
<reference evidence="1 2" key="1">
    <citation type="journal article" date="2011" name="J. Bacteriol.">
        <title>Genome of Ochrobactrum anthropi ATCC 49188 T, a versatile opportunistic pathogen and symbiont of several eukaryotic hosts.</title>
        <authorList>
            <person name="Chain P.S."/>
            <person name="Lang D.M."/>
            <person name="Comerci D.J."/>
            <person name="Malfatti S.A."/>
            <person name="Vergez L.M."/>
            <person name="Shin M."/>
            <person name="Ugalde R.A."/>
            <person name="Garcia E."/>
            <person name="Tolmasky M.E."/>
        </authorList>
    </citation>
    <scope>NUCLEOTIDE SEQUENCE [LARGE SCALE GENOMIC DNA]</scope>
    <source>
        <strain evidence="2">ATCC 49188 / DSM 6882 / CCUG 24695 / JCM 21032 / LMG 3331 / NBRC 15819 / NCTC 12168 / Alc 37</strain>
    </source>
</reference>
<sequence length="124" mass="13780">MANWRKLEAMVDQKMTRSYGESVRLSFLKGQVADPDRQMVEINALLHVGGDDSRAPGPAPSGTYRSRLSLGEAELFLDRSTYTGPDPRVGDKVRANDRAGRPWFEVAAISDRYSNLIVLKLGQL</sequence>
<dbReference type="STRING" id="439375.Oant_2304"/>
<dbReference type="eggNOG" id="ENOG5033Z0X">
    <property type="taxonomic scope" value="Bacteria"/>
</dbReference>
<protein>
    <submittedName>
        <fullName evidence="1">Uncharacterized protein</fullName>
    </submittedName>
</protein>
<proteinExistence type="predicted"/>
<evidence type="ECO:0000313" key="1">
    <source>
        <dbReference type="EMBL" id="ABS15020.1"/>
    </source>
</evidence>
<dbReference type="Proteomes" id="UP000002301">
    <property type="component" value="Chromosome 1"/>
</dbReference>
<name>A6X1B6_BRUA4</name>
<dbReference type="HOGENOM" id="CLU_1979183_0_0_5"/>
<keyword evidence="2" id="KW-1185">Reference proteome</keyword>
<dbReference type="RefSeq" id="WP_012092177.1">
    <property type="nucleotide sequence ID" value="NC_009667.1"/>
</dbReference>
<dbReference type="EMBL" id="CP000758">
    <property type="protein sequence ID" value="ABS15020.1"/>
    <property type="molecule type" value="Genomic_DNA"/>
</dbReference>
<organism evidence="1 2">
    <name type="scientific">Brucella anthropi (strain ATCC 49188 / DSM 6882 / CCUG 24695 / JCM 21032 / LMG 3331 / NBRC 15819 / NCTC 12168 / Alc 37)</name>
    <name type="common">Ochrobactrum anthropi</name>
    <dbReference type="NCBI Taxonomy" id="439375"/>
    <lineage>
        <taxon>Bacteria</taxon>
        <taxon>Pseudomonadati</taxon>
        <taxon>Pseudomonadota</taxon>
        <taxon>Alphaproteobacteria</taxon>
        <taxon>Hyphomicrobiales</taxon>
        <taxon>Brucellaceae</taxon>
        <taxon>Brucella/Ochrobactrum group</taxon>
        <taxon>Brucella</taxon>
    </lineage>
</organism>
<dbReference type="PATRIC" id="fig|439375.7.peg.2429"/>
<gene>
    <name evidence="1" type="ordered locus">Oant_2304</name>
</gene>
<dbReference type="KEGG" id="oan:Oant_2304"/>
<evidence type="ECO:0000313" key="2">
    <source>
        <dbReference type="Proteomes" id="UP000002301"/>
    </source>
</evidence>
<accession>A6X1B6</accession>